<keyword evidence="4 6" id="KW-1133">Transmembrane helix</keyword>
<dbReference type="InterPro" id="IPR051790">
    <property type="entry name" value="Cytochrome_c-biogenesis_DsbD"/>
</dbReference>
<dbReference type="GO" id="GO:0016020">
    <property type="term" value="C:membrane"/>
    <property type="evidence" value="ECO:0007669"/>
    <property type="project" value="UniProtKB-SubCell"/>
</dbReference>
<feature type="transmembrane region" description="Helical" evidence="6">
    <location>
        <begin position="55"/>
        <end position="83"/>
    </location>
</feature>
<dbReference type="AlphaFoldDB" id="A0A3B0RDQ4"/>
<comment type="similarity">
    <text evidence="2">Belongs to the DsbD family.</text>
</comment>
<comment type="subcellular location">
    <subcellularLocation>
        <location evidence="1">Membrane</location>
        <topology evidence="1">Multi-pass membrane protein</topology>
    </subcellularLocation>
</comment>
<evidence type="ECO:0000256" key="6">
    <source>
        <dbReference type="SAM" id="Phobius"/>
    </source>
</evidence>
<evidence type="ECO:0000313" key="8">
    <source>
        <dbReference type="EMBL" id="VAV90232.1"/>
    </source>
</evidence>
<reference evidence="8" key="1">
    <citation type="submission" date="2018-06" db="EMBL/GenBank/DDBJ databases">
        <authorList>
            <person name="Zhirakovskaya E."/>
        </authorList>
    </citation>
    <scope>NUCLEOTIDE SEQUENCE</scope>
</reference>
<protein>
    <submittedName>
        <fullName evidence="8">Cytochrome c-type biogenesis protein CcdA (DsbD analog)</fullName>
    </submittedName>
</protein>
<keyword evidence="3 6" id="KW-0812">Transmembrane</keyword>
<dbReference type="GO" id="GO:0017004">
    <property type="term" value="P:cytochrome complex assembly"/>
    <property type="evidence" value="ECO:0007669"/>
    <property type="project" value="InterPro"/>
</dbReference>
<accession>A0A3B0RDQ4</accession>
<keyword evidence="5 6" id="KW-0472">Membrane</keyword>
<dbReference type="EMBL" id="UOED01000056">
    <property type="protein sequence ID" value="VAV90232.1"/>
    <property type="molecule type" value="Genomic_DNA"/>
</dbReference>
<organism evidence="8">
    <name type="scientific">hydrothermal vent metagenome</name>
    <dbReference type="NCBI Taxonomy" id="652676"/>
    <lineage>
        <taxon>unclassified sequences</taxon>
        <taxon>metagenomes</taxon>
        <taxon>ecological metagenomes</taxon>
    </lineage>
</organism>
<feature type="transmembrane region" description="Helical" evidence="6">
    <location>
        <begin position="130"/>
        <end position="159"/>
    </location>
</feature>
<feature type="transmembrane region" description="Helical" evidence="6">
    <location>
        <begin position="6"/>
        <end position="34"/>
    </location>
</feature>
<evidence type="ECO:0000256" key="4">
    <source>
        <dbReference type="ARBA" id="ARBA00022989"/>
    </source>
</evidence>
<evidence type="ECO:0000256" key="5">
    <source>
        <dbReference type="ARBA" id="ARBA00023136"/>
    </source>
</evidence>
<evidence type="ECO:0000256" key="1">
    <source>
        <dbReference type="ARBA" id="ARBA00004141"/>
    </source>
</evidence>
<proteinExistence type="inferred from homology"/>
<name>A0A3B0RDQ4_9ZZZZ</name>
<feature type="transmembrane region" description="Helical" evidence="6">
    <location>
        <begin position="171"/>
        <end position="193"/>
    </location>
</feature>
<sequence length="244" mass="26452">MDSIEVSYLVALISGMFSFLSPCVLPLVPAYICFITGNSYQDLKEGEKMAKWAMFWPALAFVLGFSTVFIAMGAGASAIQGVLQENKEIFAKISGVMIIILGIHFTGLIKLSFLYKEARFQTSGEQKGLIGAYVVGLAFAFGWTPCIGPILATILTLAATQEHFSQGVSLLAVYSLGLGVPFIIASVAINRFLRASDRIRKHMKTVEIVIGILLIATGMAIFMGTLQNFGFYLIEAMPWLANIG</sequence>
<feature type="transmembrane region" description="Helical" evidence="6">
    <location>
        <begin position="89"/>
        <end position="109"/>
    </location>
</feature>
<dbReference type="PANTHER" id="PTHR31272:SF4">
    <property type="entry name" value="CYTOCHROME C-TYPE BIOGENESIS PROTEIN HI_1454-RELATED"/>
    <property type="match status" value="1"/>
</dbReference>
<dbReference type="PANTHER" id="PTHR31272">
    <property type="entry name" value="CYTOCHROME C-TYPE BIOGENESIS PROTEIN HI_1454-RELATED"/>
    <property type="match status" value="1"/>
</dbReference>
<gene>
    <name evidence="8" type="ORF">MNBD_ALPHA02-763</name>
</gene>
<feature type="transmembrane region" description="Helical" evidence="6">
    <location>
        <begin position="205"/>
        <end position="234"/>
    </location>
</feature>
<dbReference type="InterPro" id="IPR003834">
    <property type="entry name" value="Cyt_c_assmbl_TM_dom"/>
</dbReference>
<evidence type="ECO:0000256" key="3">
    <source>
        <dbReference type="ARBA" id="ARBA00022692"/>
    </source>
</evidence>
<feature type="domain" description="Cytochrome C biogenesis protein transmembrane" evidence="7">
    <location>
        <begin position="9"/>
        <end position="221"/>
    </location>
</feature>
<dbReference type="Pfam" id="PF02683">
    <property type="entry name" value="DsbD_TM"/>
    <property type="match status" value="1"/>
</dbReference>
<evidence type="ECO:0000259" key="7">
    <source>
        <dbReference type="Pfam" id="PF02683"/>
    </source>
</evidence>
<evidence type="ECO:0000256" key="2">
    <source>
        <dbReference type="ARBA" id="ARBA00006143"/>
    </source>
</evidence>